<keyword evidence="1" id="KW-1133">Transmembrane helix</keyword>
<dbReference type="RefSeq" id="WP_023016102.1">
    <property type="nucleotide sequence ID" value="NZ_CP095100.1"/>
</dbReference>
<feature type="domain" description="YdbS-like PH" evidence="2">
    <location>
        <begin position="67"/>
        <end position="141"/>
    </location>
</feature>
<evidence type="ECO:0000256" key="1">
    <source>
        <dbReference type="SAM" id="Phobius"/>
    </source>
</evidence>
<dbReference type="InterPro" id="IPR005182">
    <property type="entry name" value="YdbS-like_PH"/>
</dbReference>
<sequence length="154" mass="18557">MSKKSPRRVVGYYYVRYFIEFLIEILVFSGLVYLYHHFNWSPWVLNTLIILLALSFLFKVIRPWILWRYRFYSLRPSFLLNEARFFFQKQNVLKYDRIQYVERESGPILLAFKLYKLSVVTAGHVVILPMLTKEDAVMVEEVCMRQLEEVDADV</sequence>
<feature type="transmembrane region" description="Helical" evidence="1">
    <location>
        <begin position="12"/>
        <end position="34"/>
    </location>
</feature>
<reference evidence="3" key="1">
    <citation type="submission" date="2019-11" db="EMBL/GenBank/DDBJ databases">
        <authorList>
            <person name="Feng L."/>
        </authorList>
    </citation>
    <scope>NUCLEOTIDE SEQUENCE</scope>
    <source>
        <strain evidence="3">SsimulansLFYP27</strain>
    </source>
</reference>
<proteinExistence type="predicted"/>
<name>A0A6N3FEE2_STASI</name>
<keyword evidence="1" id="KW-0472">Membrane</keyword>
<accession>A0A6N3FEE2</accession>
<protein>
    <submittedName>
        <fullName evidence="3">Bacterial membrane flanked domain protein</fullName>
    </submittedName>
</protein>
<dbReference type="AlphaFoldDB" id="A0A6N3FEE2"/>
<organism evidence="3">
    <name type="scientific">Staphylococcus simulans</name>
    <dbReference type="NCBI Taxonomy" id="1286"/>
    <lineage>
        <taxon>Bacteria</taxon>
        <taxon>Bacillati</taxon>
        <taxon>Bacillota</taxon>
        <taxon>Bacilli</taxon>
        <taxon>Bacillales</taxon>
        <taxon>Staphylococcaceae</taxon>
        <taxon>Staphylococcus</taxon>
    </lineage>
</organism>
<dbReference type="Pfam" id="PF03703">
    <property type="entry name" value="bPH_2"/>
    <property type="match status" value="1"/>
</dbReference>
<dbReference type="PANTHER" id="PTHR34473">
    <property type="entry name" value="UPF0699 TRANSMEMBRANE PROTEIN YDBS"/>
    <property type="match status" value="1"/>
</dbReference>
<dbReference type="PANTHER" id="PTHR34473:SF2">
    <property type="entry name" value="UPF0699 TRANSMEMBRANE PROTEIN YDBT"/>
    <property type="match status" value="1"/>
</dbReference>
<dbReference type="EMBL" id="CACRUO010000062">
    <property type="protein sequence ID" value="VYU50320.1"/>
    <property type="molecule type" value="Genomic_DNA"/>
</dbReference>
<evidence type="ECO:0000259" key="2">
    <source>
        <dbReference type="Pfam" id="PF03703"/>
    </source>
</evidence>
<evidence type="ECO:0000313" key="3">
    <source>
        <dbReference type="EMBL" id="VYU50320.1"/>
    </source>
</evidence>
<keyword evidence="1" id="KW-0812">Transmembrane</keyword>
<feature type="transmembrane region" description="Helical" evidence="1">
    <location>
        <begin position="40"/>
        <end position="61"/>
    </location>
</feature>
<gene>
    <name evidence="3" type="ORF">SSLFYP27_02443</name>
</gene>
<dbReference type="GeneID" id="77331127"/>